<reference evidence="2 3" key="1">
    <citation type="submission" date="2020-08" db="EMBL/GenBank/DDBJ databases">
        <title>Genomic Encyclopedia of Type Strains, Phase IV (KMG-IV): sequencing the most valuable type-strain genomes for metagenomic binning, comparative biology and taxonomic classification.</title>
        <authorList>
            <person name="Goeker M."/>
        </authorList>
    </citation>
    <scope>NUCLEOTIDE SEQUENCE [LARGE SCALE GENOMIC DNA]</scope>
    <source>
        <strain evidence="2 3">DSM 17498</strain>
    </source>
</reference>
<gene>
    <name evidence="2" type="ORF">HNQ36_000368</name>
</gene>
<feature type="signal peptide" evidence="1">
    <location>
        <begin position="1"/>
        <end position="25"/>
    </location>
</feature>
<accession>A0A840MUH6</accession>
<dbReference type="Pfam" id="PF13557">
    <property type="entry name" value="Phenol_MetA_deg"/>
    <property type="match status" value="1"/>
</dbReference>
<organism evidence="2 3">
    <name type="scientific">Afipia massiliensis</name>
    <dbReference type="NCBI Taxonomy" id="211460"/>
    <lineage>
        <taxon>Bacteria</taxon>
        <taxon>Pseudomonadati</taxon>
        <taxon>Pseudomonadota</taxon>
        <taxon>Alphaproteobacteria</taxon>
        <taxon>Hyphomicrobiales</taxon>
        <taxon>Nitrobacteraceae</taxon>
        <taxon>Afipia</taxon>
    </lineage>
</organism>
<dbReference type="AlphaFoldDB" id="A0A840MUH6"/>
<evidence type="ECO:0000256" key="1">
    <source>
        <dbReference type="SAM" id="SignalP"/>
    </source>
</evidence>
<evidence type="ECO:0000313" key="3">
    <source>
        <dbReference type="Proteomes" id="UP000521227"/>
    </source>
</evidence>
<sequence>MRYGFRLFGVAAALFLGVAGESADAAEGAVGVYLLGARGPMAGFTPPPGVYFQDDTYFYSGKIGGGRALPTGGLLVANVSAQSWFNLPTTLWVTPAKILGGDLAFSATIPTFGAPRVNASLLVNSPRFGPIGINVTDEKTNLSDFQVGSFLGWHSGNFHWQLGVSGVIPSGSYVSGQLSNASLNRPAVDVFGALTWLDPAIGVDLSMAMGVTFNQVNRATDYKTGDEFHLEWAASKYITKEFTIGLVGYYYQQITGDSGSGARLGAFEGRVIALGGTVGYTFEVGKLPISTRIKVYREFDVQNRMEGTAGYFTVSLPLGVDSSVKPMASAIKAKF</sequence>
<dbReference type="InterPro" id="IPR025737">
    <property type="entry name" value="FApF"/>
</dbReference>
<protein>
    <recommendedName>
        <fullName evidence="4">Transporter</fullName>
    </recommendedName>
</protein>
<name>A0A840MUH6_9BRAD</name>
<evidence type="ECO:0008006" key="4">
    <source>
        <dbReference type="Google" id="ProtNLM"/>
    </source>
</evidence>
<keyword evidence="1" id="KW-0732">Signal</keyword>
<dbReference type="RefSeq" id="WP_184082249.1">
    <property type="nucleotide sequence ID" value="NZ_JACHIJ010000001.1"/>
</dbReference>
<feature type="chain" id="PRO_5032808136" description="Transporter" evidence="1">
    <location>
        <begin position="26"/>
        <end position="335"/>
    </location>
</feature>
<evidence type="ECO:0000313" key="2">
    <source>
        <dbReference type="EMBL" id="MBB5050420.1"/>
    </source>
</evidence>
<comment type="caution">
    <text evidence="2">The sequence shown here is derived from an EMBL/GenBank/DDBJ whole genome shotgun (WGS) entry which is preliminary data.</text>
</comment>
<proteinExistence type="predicted"/>
<dbReference type="EMBL" id="JACHIJ010000001">
    <property type="protein sequence ID" value="MBB5050420.1"/>
    <property type="molecule type" value="Genomic_DNA"/>
</dbReference>
<dbReference type="Proteomes" id="UP000521227">
    <property type="component" value="Unassembled WGS sequence"/>
</dbReference>